<dbReference type="EMBL" id="JBHSPR010000114">
    <property type="protein sequence ID" value="MFC6023757.1"/>
    <property type="molecule type" value="Genomic_DNA"/>
</dbReference>
<comment type="caution">
    <text evidence="1">The sequence shown here is derived from an EMBL/GenBank/DDBJ whole genome shotgun (WGS) entry which is preliminary data.</text>
</comment>
<dbReference type="RefSeq" id="WP_377434497.1">
    <property type="nucleotide sequence ID" value="NZ_JBHSPR010000114.1"/>
</dbReference>
<dbReference type="Proteomes" id="UP001596203">
    <property type="component" value="Unassembled WGS sequence"/>
</dbReference>
<gene>
    <name evidence="1" type="ORF">ACFP2T_47345</name>
</gene>
<evidence type="ECO:0008006" key="3">
    <source>
        <dbReference type="Google" id="ProtNLM"/>
    </source>
</evidence>
<keyword evidence="2" id="KW-1185">Reference proteome</keyword>
<evidence type="ECO:0000313" key="2">
    <source>
        <dbReference type="Proteomes" id="UP001596203"/>
    </source>
</evidence>
<reference evidence="2" key="1">
    <citation type="journal article" date="2019" name="Int. J. Syst. Evol. Microbiol.">
        <title>The Global Catalogue of Microorganisms (GCM) 10K type strain sequencing project: providing services to taxonomists for standard genome sequencing and annotation.</title>
        <authorList>
            <consortium name="The Broad Institute Genomics Platform"/>
            <consortium name="The Broad Institute Genome Sequencing Center for Infectious Disease"/>
            <person name="Wu L."/>
            <person name="Ma J."/>
        </authorList>
    </citation>
    <scope>NUCLEOTIDE SEQUENCE [LARGE SCALE GENOMIC DNA]</scope>
    <source>
        <strain evidence="2">ZS-35-S2</strain>
    </source>
</reference>
<evidence type="ECO:0000313" key="1">
    <source>
        <dbReference type="EMBL" id="MFC6023757.1"/>
    </source>
</evidence>
<sequence>MHPAIATTLAAELDRLAAQVRRDAGWPSPATGFARWLTHHYGPSLNWHPDAAAVVTDTGRLDEAPVLAAHGYVLASQDDPDHQTITSWSAAARRMGERDPLPGDRASFFFRPTELLGLALGAGAVANHDPELRRWLRQTLHTGRARLGTDTWSIALNAMAATTLGDTGGTGRIGALADGSSSDLAAAWLLITHAPQAAARARLDQDAQTLESALLYRLTTTATTTTDVAEAAAIHTAATTAIGTGLARPDYGLPAALTRVIHSDRQVVGSYGV</sequence>
<organism evidence="1 2">
    <name type="scientific">Plantactinospora solaniradicis</name>
    <dbReference type="NCBI Taxonomy" id="1723736"/>
    <lineage>
        <taxon>Bacteria</taxon>
        <taxon>Bacillati</taxon>
        <taxon>Actinomycetota</taxon>
        <taxon>Actinomycetes</taxon>
        <taxon>Micromonosporales</taxon>
        <taxon>Micromonosporaceae</taxon>
        <taxon>Plantactinospora</taxon>
    </lineage>
</organism>
<name>A0ABW1KRY0_9ACTN</name>
<proteinExistence type="predicted"/>
<accession>A0ABW1KRY0</accession>
<protein>
    <recommendedName>
        <fullName evidence="3">ADP-ribosylglycohydrolase family protein</fullName>
    </recommendedName>
</protein>